<dbReference type="EMBL" id="SJSK01000004">
    <property type="protein sequence ID" value="TCC89370.1"/>
    <property type="molecule type" value="Genomic_DNA"/>
</dbReference>
<evidence type="ECO:0000313" key="2">
    <source>
        <dbReference type="Proteomes" id="UP000292884"/>
    </source>
</evidence>
<keyword evidence="2" id="KW-1185">Reference proteome</keyword>
<accession>A0A4R0MR62</accession>
<organism evidence="1 2">
    <name type="scientific">Pedobacter frigiditerrae</name>
    <dbReference type="NCBI Taxonomy" id="2530452"/>
    <lineage>
        <taxon>Bacteria</taxon>
        <taxon>Pseudomonadati</taxon>
        <taxon>Bacteroidota</taxon>
        <taxon>Sphingobacteriia</taxon>
        <taxon>Sphingobacteriales</taxon>
        <taxon>Sphingobacteriaceae</taxon>
        <taxon>Pedobacter</taxon>
    </lineage>
</organism>
<proteinExistence type="predicted"/>
<dbReference type="AlphaFoldDB" id="A0A4R0MR62"/>
<comment type="caution">
    <text evidence="1">The sequence shown here is derived from an EMBL/GenBank/DDBJ whole genome shotgun (WGS) entry which is preliminary data.</text>
</comment>
<evidence type="ECO:0000313" key="1">
    <source>
        <dbReference type="EMBL" id="TCC89370.1"/>
    </source>
</evidence>
<gene>
    <name evidence="1" type="ORF">EZ428_16880</name>
</gene>
<name>A0A4R0MR62_9SPHI</name>
<dbReference type="RefSeq" id="WP_131554357.1">
    <property type="nucleotide sequence ID" value="NZ_SJSK01000004.1"/>
</dbReference>
<protein>
    <submittedName>
        <fullName evidence="1">Uncharacterized protein</fullName>
    </submittedName>
</protein>
<reference evidence="1 2" key="1">
    <citation type="submission" date="2019-02" db="EMBL/GenBank/DDBJ databases">
        <title>Pedobacter sp. RP-1-13 sp. nov., isolated from Arctic soil.</title>
        <authorList>
            <person name="Dahal R.H."/>
        </authorList>
    </citation>
    <scope>NUCLEOTIDE SEQUENCE [LARGE SCALE GENOMIC DNA]</scope>
    <source>
        <strain evidence="1 2">RP-1-13</strain>
    </source>
</reference>
<dbReference type="OrthoDB" id="8905724at2"/>
<sequence>MIHQPYENRVKHKADFRVKYKFKRPEDGGRHTGEPRQGIRSDFSYAEETGNGMYMIWPEFEDENGNVLLYNDKPVPNSGTARMWIINNEMRPFHYEKIKVGVKGHFREGGLFSADCEVIQILDLKTNPTKFK</sequence>
<dbReference type="Proteomes" id="UP000292884">
    <property type="component" value="Unassembled WGS sequence"/>
</dbReference>